<dbReference type="CDD" id="cd06261">
    <property type="entry name" value="TM_PBP2"/>
    <property type="match status" value="1"/>
</dbReference>
<feature type="domain" description="ABC transmembrane type-1" evidence="8">
    <location>
        <begin position="92"/>
        <end position="281"/>
    </location>
</feature>
<dbReference type="InterPro" id="IPR025966">
    <property type="entry name" value="OppC_N"/>
</dbReference>
<feature type="transmembrane region" description="Helical" evidence="7">
    <location>
        <begin position="94"/>
        <end position="121"/>
    </location>
</feature>
<dbReference type="PROSITE" id="PS50928">
    <property type="entry name" value="ABC_TM1"/>
    <property type="match status" value="1"/>
</dbReference>
<comment type="caution">
    <text evidence="9">The sequence shown here is derived from an EMBL/GenBank/DDBJ whole genome shotgun (WGS) entry which is preliminary data.</text>
</comment>
<evidence type="ECO:0000313" key="10">
    <source>
        <dbReference type="Proteomes" id="UP001203880"/>
    </source>
</evidence>
<dbReference type="Pfam" id="PF12911">
    <property type="entry name" value="OppC_N"/>
    <property type="match status" value="1"/>
</dbReference>
<proteinExistence type="inferred from homology"/>
<feature type="transmembrane region" description="Helical" evidence="7">
    <location>
        <begin position="33"/>
        <end position="53"/>
    </location>
</feature>
<dbReference type="RefSeq" id="WP_249713495.1">
    <property type="nucleotide sequence ID" value="NZ_JAMFMB010000052.1"/>
</dbReference>
<keyword evidence="2 7" id="KW-0813">Transport</keyword>
<comment type="similarity">
    <text evidence="7">Belongs to the binding-protein-dependent transport system permease family.</text>
</comment>
<evidence type="ECO:0000256" key="4">
    <source>
        <dbReference type="ARBA" id="ARBA00022692"/>
    </source>
</evidence>
<comment type="subcellular location">
    <subcellularLocation>
        <location evidence="1 7">Cell membrane</location>
        <topology evidence="1 7">Multi-pass membrane protein</topology>
    </subcellularLocation>
</comment>
<dbReference type="InterPro" id="IPR000515">
    <property type="entry name" value="MetI-like"/>
</dbReference>
<dbReference type="PANTHER" id="PTHR43386:SF25">
    <property type="entry name" value="PEPTIDE ABC TRANSPORTER PERMEASE PROTEIN"/>
    <property type="match status" value="1"/>
</dbReference>
<keyword evidence="6 7" id="KW-0472">Membrane</keyword>
<dbReference type="EMBL" id="JAMFMB010000052">
    <property type="protein sequence ID" value="MCL6286084.1"/>
    <property type="molecule type" value="Genomic_DNA"/>
</dbReference>
<gene>
    <name evidence="9" type="ORF">M3P21_21470</name>
</gene>
<evidence type="ECO:0000256" key="7">
    <source>
        <dbReference type="RuleBase" id="RU363032"/>
    </source>
</evidence>
<evidence type="ECO:0000259" key="8">
    <source>
        <dbReference type="PROSITE" id="PS50928"/>
    </source>
</evidence>
<name>A0ABT0QB12_9RHOB</name>
<dbReference type="Proteomes" id="UP001203880">
    <property type="component" value="Unassembled WGS sequence"/>
</dbReference>
<feature type="transmembrane region" description="Helical" evidence="7">
    <location>
        <begin position="141"/>
        <end position="165"/>
    </location>
</feature>
<keyword evidence="5 7" id="KW-1133">Transmembrane helix</keyword>
<dbReference type="SUPFAM" id="SSF161098">
    <property type="entry name" value="MetI-like"/>
    <property type="match status" value="1"/>
</dbReference>
<keyword evidence="10" id="KW-1185">Reference proteome</keyword>
<dbReference type="Gene3D" id="1.10.3720.10">
    <property type="entry name" value="MetI-like"/>
    <property type="match status" value="1"/>
</dbReference>
<evidence type="ECO:0000256" key="2">
    <source>
        <dbReference type="ARBA" id="ARBA00022448"/>
    </source>
</evidence>
<evidence type="ECO:0000256" key="1">
    <source>
        <dbReference type="ARBA" id="ARBA00004651"/>
    </source>
</evidence>
<evidence type="ECO:0000256" key="5">
    <source>
        <dbReference type="ARBA" id="ARBA00022989"/>
    </source>
</evidence>
<feature type="transmembrane region" description="Helical" evidence="7">
    <location>
        <begin position="258"/>
        <end position="280"/>
    </location>
</feature>
<evidence type="ECO:0000256" key="3">
    <source>
        <dbReference type="ARBA" id="ARBA00022475"/>
    </source>
</evidence>
<reference evidence="9" key="1">
    <citation type="submission" date="2022-05" db="EMBL/GenBank/DDBJ databases">
        <authorList>
            <person name="Park J.-S."/>
        </authorList>
    </citation>
    <scope>NUCLEOTIDE SEQUENCE</scope>
    <source>
        <strain evidence="9">2012CJ41-6</strain>
    </source>
</reference>
<dbReference type="Pfam" id="PF00528">
    <property type="entry name" value="BPD_transp_1"/>
    <property type="match status" value="1"/>
</dbReference>
<feature type="transmembrane region" description="Helical" evidence="7">
    <location>
        <begin position="213"/>
        <end position="237"/>
    </location>
</feature>
<dbReference type="PANTHER" id="PTHR43386">
    <property type="entry name" value="OLIGOPEPTIDE TRANSPORT SYSTEM PERMEASE PROTEIN APPC"/>
    <property type="match status" value="1"/>
</dbReference>
<evidence type="ECO:0000256" key="6">
    <source>
        <dbReference type="ARBA" id="ARBA00023136"/>
    </source>
</evidence>
<protein>
    <submittedName>
        <fullName evidence="9">ABC transporter permease</fullName>
    </submittedName>
</protein>
<keyword evidence="4 7" id="KW-0812">Transmembrane</keyword>
<keyword evidence="3" id="KW-1003">Cell membrane</keyword>
<dbReference type="InterPro" id="IPR035906">
    <property type="entry name" value="MetI-like_sf"/>
</dbReference>
<organism evidence="9 10">
    <name type="scientific">Ruegeria spongiae</name>
    <dbReference type="NCBI Taxonomy" id="2942209"/>
    <lineage>
        <taxon>Bacteria</taxon>
        <taxon>Pseudomonadati</taxon>
        <taxon>Pseudomonadota</taxon>
        <taxon>Alphaproteobacteria</taxon>
        <taxon>Rhodobacterales</taxon>
        <taxon>Roseobacteraceae</taxon>
        <taxon>Ruegeria</taxon>
    </lineage>
</organism>
<accession>A0ABT0QB12</accession>
<evidence type="ECO:0000313" key="9">
    <source>
        <dbReference type="EMBL" id="MCL6286084.1"/>
    </source>
</evidence>
<sequence length="296" mass="31123">MTAFPSSQRNPVQAIGGHARSIAGWCLKEPTGAFGALILALLILAAIFAPVITSYEPNAVNYRDLLQPPGATHLLGTDELGRDIFSRLLYGARLSMAVGVSAVVLSVLVGVPIGLLSGYVGGFVDELIMRVFDSVIALPPLVLALTISALLGPGLVNATIAISIVSVPTYIRLTRGQVLSIKNEDYVLAARSIGVPVWNILFVHILPNAIAPVIVQASLGLGFAIILESSLSFIGLGAQPPVSTWGSMVQTSFQFLSLAPWFVIAPAVAIFAAVLGANLLGEGLRNSLDPHQKQRM</sequence>
<dbReference type="InterPro" id="IPR050366">
    <property type="entry name" value="BP-dependent_transpt_permease"/>
</dbReference>